<evidence type="ECO:0000256" key="9">
    <source>
        <dbReference type="ARBA" id="ARBA00022679"/>
    </source>
</evidence>
<evidence type="ECO:0000256" key="15">
    <source>
        <dbReference type="ARBA" id="ARBA00023136"/>
    </source>
</evidence>
<evidence type="ECO:0000256" key="18">
    <source>
        <dbReference type="ARBA" id="ARBA00029893"/>
    </source>
</evidence>
<protein>
    <recommendedName>
        <fullName evidence="7">Phosphatidate cytidylyltransferase, mitochondrial</fullName>
        <ecNumber evidence="6">2.7.7.41</ecNumber>
    </recommendedName>
    <alternativeName>
        <fullName evidence="18">CDP-diacylglycerol synthase</fullName>
    </alternativeName>
</protein>
<organism evidence="20 21">
    <name type="scientific">Curvularia clavata</name>
    <dbReference type="NCBI Taxonomy" id="95742"/>
    <lineage>
        <taxon>Eukaryota</taxon>
        <taxon>Fungi</taxon>
        <taxon>Dikarya</taxon>
        <taxon>Ascomycota</taxon>
        <taxon>Pezizomycotina</taxon>
        <taxon>Dothideomycetes</taxon>
        <taxon>Pleosporomycetidae</taxon>
        <taxon>Pleosporales</taxon>
        <taxon>Pleosporineae</taxon>
        <taxon>Pleosporaceae</taxon>
        <taxon>Curvularia</taxon>
    </lineage>
</organism>
<evidence type="ECO:0000256" key="10">
    <source>
        <dbReference type="ARBA" id="ARBA00022695"/>
    </source>
</evidence>
<comment type="cofactor">
    <cofactor evidence="1">
        <name>Mg(2+)</name>
        <dbReference type="ChEBI" id="CHEBI:18420"/>
    </cofactor>
</comment>
<dbReference type="GO" id="GO:0004605">
    <property type="term" value="F:phosphatidate cytidylyltransferase activity"/>
    <property type="evidence" value="ECO:0007669"/>
    <property type="project" value="UniProtKB-EC"/>
</dbReference>
<evidence type="ECO:0000256" key="12">
    <source>
        <dbReference type="ARBA" id="ARBA00022842"/>
    </source>
</evidence>
<evidence type="ECO:0000256" key="6">
    <source>
        <dbReference type="ARBA" id="ARBA00012487"/>
    </source>
</evidence>
<evidence type="ECO:0000256" key="16">
    <source>
        <dbReference type="ARBA" id="ARBA00023209"/>
    </source>
</evidence>
<evidence type="ECO:0000256" key="1">
    <source>
        <dbReference type="ARBA" id="ARBA00001946"/>
    </source>
</evidence>
<dbReference type="OrthoDB" id="341477at2759"/>
<keyword evidence="10" id="KW-0548">Nucleotidyltransferase</keyword>
<name>A0A9Q8ZIM9_CURCL</name>
<comment type="pathway">
    <text evidence="3">Phospholipid metabolism; CDP-diacylglycerol biosynthesis; CDP-diacylglycerol from sn-glycerol 3-phosphate: step 3/3.</text>
</comment>
<reference evidence="20" key="1">
    <citation type="submission" date="2021-12" db="EMBL/GenBank/DDBJ databases">
        <title>Curvularia clavata genome.</title>
        <authorList>
            <person name="Cao Y."/>
        </authorList>
    </citation>
    <scope>NUCLEOTIDE SEQUENCE</scope>
    <source>
        <strain evidence="20">Yc1106</strain>
    </source>
</reference>
<evidence type="ECO:0000256" key="13">
    <source>
        <dbReference type="ARBA" id="ARBA00023098"/>
    </source>
</evidence>
<keyword evidence="11" id="KW-0999">Mitochondrion inner membrane</keyword>
<gene>
    <name evidence="20" type="ORF">yc1106_08692</name>
</gene>
<keyword evidence="9" id="KW-0808">Transferase</keyword>
<keyword evidence="14" id="KW-0496">Mitochondrion</keyword>
<dbReference type="GO" id="GO:0032049">
    <property type="term" value="P:cardiolipin biosynthetic process"/>
    <property type="evidence" value="ECO:0007669"/>
    <property type="project" value="InterPro"/>
</dbReference>
<evidence type="ECO:0000256" key="7">
    <source>
        <dbReference type="ARBA" id="ARBA00018337"/>
    </source>
</evidence>
<dbReference type="Proteomes" id="UP001056012">
    <property type="component" value="Chromosome 7"/>
</dbReference>
<dbReference type="GO" id="GO:0016024">
    <property type="term" value="P:CDP-diacylglycerol biosynthetic process"/>
    <property type="evidence" value="ECO:0007669"/>
    <property type="project" value="TreeGrafter"/>
</dbReference>
<evidence type="ECO:0000256" key="4">
    <source>
        <dbReference type="ARBA" id="ARBA00005189"/>
    </source>
</evidence>
<proteinExistence type="inferred from homology"/>
<comment type="subcellular location">
    <subcellularLocation>
        <location evidence="2">Mitochondrion inner membrane</location>
        <topology evidence="2">Peripheral membrane protein</topology>
        <orientation evidence="2">Matrix side</orientation>
    </subcellularLocation>
</comment>
<dbReference type="Pfam" id="PF09139">
    <property type="entry name" value="Tam41_Mmp37"/>
    <property type="match status" value="1"/>
</dbReference>
<dbReference type="AlphaFoldDB" id="A0A9Q8ZIM9"/>
<dbReference type="PANTHER" id="PTHR13619:SF0">
    <property type="entry name" value="PHOSPHATIDATE CYTIDYLYLTRANSFERASE, MITOCHONDRIAL"/>
    <property type="match status" value="1"/>
</dbReference>
<feature type="domain" description="Heterokaryon incompatibility" evidence="19">
    <location>
        <begin position="479"/>
        <end position="586"/>
    </location>
</feature>
<dbReference type="VEuPathDB" id="FungiDB:yc1106_08692"/>
<keyword evidence="16" id="KW-0594">Phospholipid biosynthesis</keyword>
<evidence type="ECO:0000259" key="19">
    <source>
        <dbReference type="Pfam" id="PF06985"/>
    </source>
</evidence>
<accession>A0A9Q8ZIM9</accession>
<keyword evidence="13" id="KW-0443">Lipid metabolism</keyword>
<dbReference type="PANTHER" id="PTHR13619">
    <property type="entry name" value="PHOSPHATIDATE CYTIDYLYLTRANSFERASE, MITOCHONDRIAL"/>
    <property type="match status" value="1"/>
</dbReference>
<evidence type="ECO:0000256" key="14">
    <source>
        <dbReference type="ARBA" id="ARBA00023128"/>
    </source>
</evidence>
<keyword evidence="8" id="KW-0444">Lipid biosynthesis</keyword>
<evidence type="ECO:0000256" key="5">
    <source>
        <dbReference type="ARBA" id="ARBA00005458"/>
    </source>
</evidence>
<evidence type="ECO:0000256" key="8">
    <source>
        <dbReference type="ARBA" id="ARBA00022516"/>
    </source>
</evidence>
<keyword evidence="15" id="KW-0472">Membrane</keyword>
<evidence type="ECO:0000256" key="17">
    <source>
        <dbReference type="ARBA" id="ARBA00023264"/>
    </source>
</evidence>
<keyword evidence="21" id="KW-1185">Reference proteome</keyword>
<comment type="similarity">
    <text evidence="5">Belongs to the TAM41 family.</text>
</comment>
<dbReference type="InterPro" id="IPR015222">
    <property type="entry name" value="Tam41"/>
</dbReference>
<dbReference type="EMBL" id="CP089280">
    <property type="protein sequence ID" value="USP81418.1"/>
    <property type="molecule type" value="Genomic_DNA"/>
</dbReference>
<evidence type="ECO:0000313" key="20">
    <source>
        <dbReference type="EMBL" id="USP81418.1"/>
    </source>
</evidence>
<comment type="pathway">
    <text evidence="4">Lipid metabolism.</text>
</comment>
<sequence length="968" mass="111734">MYRHQPLFRIAWCRRPLVHANRRFLSSQKTAPTDTPHAFQSLPPDWEDEAPPLSDFTELPHKDFGKNQLMQTNEDFKRALRGILRKFPPVTYAFAYGSGVFPQSAATASRTTQSPHPNPPDAILKWQKGGGKMIDFILTPRFSQHFHSLNLREHRDHYSFLGSLGSGVVSHVQEKYGAGAYFNPYVVVNGTMIKYAVVNYETLLRDLTDWDTLYFAGRLHKPVKILHEEPNIRVANQRNLLSAVRCALLLLPEKFTEKELYSTITGLSYQGDPRMQYGSENPKKIDNIVTHQLKNFRYLYHDLIMSLPNIRYADESVILKPGWMENSELDQKMSQDMDPERRASMVRRLPKKFREKVYFQYRGKFGISGREYQQMLEARKDESSGGILKKQVAGDFDRRIAAEKDIPQMVTKAINQTVKWPSTVQTLKGPFTAGFSKSWRYLQEKREKARMNHYSAATQSVFLSFIQVQPSLIPFYVQYDTVDFLTHPLKRLLWVDAICINQENLMERASQVCMMDEIFERAFNVMVFLGELDSRNSILFEELAAGDEVISRVGHCDRPPPSRVVIQQLEELFQNPWFKRVWVLQEVCAKSSVTFMCGSARFSYLSLLNLYMGHRGTVVTKEFWPLTTQWIRQPPEEFSTPQFSLWNRLGESRNYLATDPRDRVFALKSLIGLDQSRMDRLIDYTRSVEECFTDVATFLLPVLGLRLLTAARHPHRRHMPSWIPDWSQTLPLQLLSFLVEFPKSNEPVSRTSAAKKQRHKIQAFLTEDNEPSLELHVTGCRYAQIVKSSQVFQFNSGEDAIRQMKKLYYSLDNLRGFVGTESKICDDPTMYLPLDEAILHTMNSMSDIELDMHLRRGSLTGIHVYFFSNVEIMRDLFTSLQNCKIALMCDDDLVIVPEAVQPGDMICVLSGAISPCALRASPDGTWKLISGDCYIFTDHFRAYGEESFFMCDKFVACNEYMAEEFILR</sequence>
<keyword evidence="12" id="KW-0460">Magnesium</keyword>
<dbReference type="InterPro" id="IPR010730">
    <property type="entry name" value="HET"/>
</dbReference>
<evidence type="ECO:0000256" key="3">
    <source>
        <dbReference type="ARBA" id="ARBA00005119"/>
    </source>
</evidence>
<evidence type="ECO:0000256" key="2">
    <source>
        <dbReference type="ARBA" id="ARBA00004443"/>
    </source>
</evidence>
<evidence type="ECO:0000313" key="21">
    <source>
        <dbReference type="Proteomes" id="UP001056012"/>
    </source>
</evidence>
<dbReference type="EC" id="2.7.7.41" evidence="6"/>
<evidence type="ECO:0000256" key="11">
    <source>
        <dbReference type="ARBA" id="ARBA00022792"/>
    </source>
</evidence>
<dbReference type="GO" id="GO:0005743">
    <property type="term" value="C:mitochondrial inner membrane"/>
    <property type="evidence" value="ECO:0007669"/>
    <property type="project" value="UniProtKB-SubCell"/>
</dbReference>
<dbReference type="Pfam" id="PF06985">
    <property type="entry name" value="HET"/>
    <property type="match status" value="1"/>
</dbReference>
<keyword evidence="17" id="KW-1208">Phospholipid metabolism</keyword>